<protein>
    <submittedName>
        <fullName evidence="1">Uncharacterized protein</fullName>
    </submittedName>
</protein>
<dbReference type="EMBL" id="UZAI01016898">
    <property type="protein sequence ID" value="VDP17767.1"/>
    <property type="molecule type" value="Genomic_DNA"/>
</dbReference>
<keyword evidence="2" id="KW-1185">Reference proteome</keyword>
<dbReference type="Proteomes" id="UP000277204">
    <property type="component" value="Unassembled WGS sequence"/>
</dbReference>
<organism evidence="1 2">
    <name type="scientific">Schistosoma margrebowiei</name>
    <dbReference type="NCBI Taxonomy" id="48269"/>
    <lineage>
        <taxon>Eukaryota</taxon>
        <taxon>Metazoa</taxon>
        <taxon>Spiralia</taxon>
        <taxon>Lophotrochozoa</taxon>
        <taxon>Platyhelminthes</taxon>
        <taxon>Trematoda</taxon>
        <taxon>Digenea</taxon>
        <taxon>Strigeidida</taxon>
        <taxon>Schistosomatoidea</taxon>
        <taxon>Schistosomatidae</taxon>
        <taxon>Schistosoma</taxon>
    </lineage>
</organism>
<sequence>MRICVTDDFRTNWNSHSNPLIHSSTLQTQSLSLVDWRAIILKIHISKSIRNATSHNKTAVETEFITTAQTASTEDLSTGNGNSGFGKGILYILAGLFILAILSAIVGCIVLR</sequence>
<dbReference type="AlphaFoldDB" id="A0A183MGQ5"/>
<gene>
    <name evidence="1" type="ORF">SMRZ_LOCUS15230</name>
</gene>
<evidence type="ECO:0000313" key="1">
    <source>
        <dbReference type="EMBL" id="VDP17767.1"/>
    </source>
</evidence>
<proteinExistence type="predicted"/>
<name>A0A183MGQ5_9TREM</name>
<evidence type="ECO:0000313" key="2">
    <source>
        <dbReference type="Proteomes" id="UP000277204"/>
    </source>
</evidence>
<accession>A0A183MGQ5</accession>
<reference evidence="1 2" key="1">
    <citation type="submission" date="2018-11" db="EMBL/GenBank/DDBJ databases">
        <authorList>
            <consortium name="Pathogen Informatics"/>
        </authorList>
    </citation>
    <scope>NUCLEOTIDE SEQUENCE [LARGE SCALE GENOMIC DNA]</scope>
    <source>
        <strain evidence="1 2">Zambia</strain>
    </source>
</reference>